<protein>
    <submittedName>
        <fullName evidence="2">Uncharacterized protein</fullName>
    </submittedName>
</protein>
<feature type="compositionally biased region" description="Polar residues" evidence="1">
    <location>
        <begin position="74"/>
        <end position="91"/>
    </location>
</feature>
<feature type="compositionally biased region" description="Low complexity" evidence="1">
    <location>
        <begin position="38"/>
        <end position="48"/>
    </location>
</feature>
<evidence type="ECO:0000256" key="1">
    <source>
        <dbReference type="SAM" id="MobiDB-lite"/>
    </source>
</evidence>
<reference evidence="2 3" key="1">
    <citation type="journal article" date="2014" name="PLoS ONE">
        <title>Global Analysis of Gene Expression Profiles in Physic Nut (Jatropha curcas L.) Seedlings Exposed to Salt Stress.</title>
        <authorList>
            <person name="Zhang L."/>
            <person name="Zhang C."/>
            <person name="Wu P."/>
            <person name="Chen Y."/>
            <person name="Li M."/>
            <person name="Jiang H."/>
            <person name="Wu G."/>
        </authorList>
    </citation>
    <scope>NUCLEOTIDE SEQUENCE [LARGE SCALE GENOMIC DNA]</scope>
    <source>
        <strain evidence="3">cv. GZQX0401</strain>
        <tissue evidence="2">Young leaves</tissue>
    </source>
</reference>
<organism evidence="2 3">
    <name type="scientific">Jatropha curcas</name>
    <name type="common">Barbados nut</name>
    <dbReference type="NCBI Taxonomy" id="180498"/>
    <lineage>
        <taxon>Eukaryota</taxon>
        <taxon>Viridiplantae</taxon>
        <taxon>Streptophyta</taxon>
        <taxon>Embryophyta</taxon>
        <taxon>Tracheophyta</taxon>
        <taxon>Spermatophyta</taxon>
        <taxon>Magnoliopsida</taxon>
        <taxon>eudicotyledons</taxon>
        <taxon>Gunneridae</taxon>
        <taxon>Pentapetalae</taxon>
        <taxon>rosids</taxon>
        <taxon>fabids</taxon>
        <taxon>Malpighiales</taxon>
        <taxon>Euphorbiaceae</taxon>
        <taxon>Crotonoideae</taxon>
        <taxon>Jatropheae</taxon>
        <taxon>Jatropha</taxon>
    </lineage>
</organism>
<feature type="compositionally biased region" description="Polar residues" evidence="1">
    <location>
        <begin position="142"/>
        <end position="156"/>
    </location>
</feature>
<feature type="region of interest" description="Disordered" evidence="1">
    <location>
        <begin position="74"/>
        <end position="99"/>
    </location>
</feature>
<gene>
    <name evidence="2" type="ORF">JCGZ_11148</name>
</gene>
<sequence>MARGRAFDSDESGSGARGGRGRGCSTRGRGGAIPPLFSSGKSGASSSAQLHVLPSLPSIPSSLTPLPGLVESSLASQSRTAPVSYASTASLGPQPDHSAEEITALRARVDEQERQLAELRAHVMPMSAQQQLLPYPLDPDTTDNTLVTPADTTTHLPGTPLGDTTLDRANDQPRRFDFGPF</sequence>
<accession>A0A067KQR5</accession>
<dbReference type="AlphaFoldDB" id="A0A067KQR5"/>
<evidence type="ECO:0000313" key="3">
    <source>
        <dbReference type="Proteomes" id="UP000027138"/>
    </source>
</evidence>
<dbReference type="EMBL" id="KK914518">
    <property type="protein sequence ID" value="KDP34625.1"/>
    <property type="molecule type" value="Genomic_DNA"/>
</dbReference>
<proteinExistence type="predicted"/>
<keyword evidence="3" id="KW-1185">Reference proteome</keyword>
<name>A0A067KQR5_JATCU</name>
<feature type="region of interest" description="Disordered" evidence="1">
    <location>
        <begin position="133"/>
        <end position="181"/>
    </location>
</feature>
<feature type="region of interest" description="Disordered" evidence="1">
    <location>
        <begin position="1"/>
        <end position="48"/>
    </location>
</feature>
<feature type="compositionally biased region" description="Basic and acidic residues" evidence="1">
    <location>
        <begin position="165"/>
        <end position="181"/>
    </location>
</feature>
<dbReference type="Proteomes" id="UP000027138">
    <property type="component" value="Unassembled WGS sequence"/>
</dbReference>
<evidence type="ECO:0000313" key="2">
    <source>
        <dbReference type="EMBL" id="KDP34625.1"/>
    </source>
</evidence>